<dbReference type="Pfam" id="PF02682">
    <property type="entry name" value="CT_C_D"/>
    <property type="match status" value="1"/>
</dbReference>
<dbReference type="PANTHER" id="PTHR34698:SF2">
    <property type="entry name" value="5-OXOPROLINASE SUBUNIT B"/>
    <property type="match status" value="1"/>
</dbReference>
<dbReference type="EMBL" id="AP027742">
    <property type="protein sequence ID" value="BDZ78685.1"/>
    <property type="molecule type" value="Genomic_DNA"/>
</dbReference>
<dbReference type="SMART" id="SM00796">
    <property type="entry name" value="AHS1"/>
    <property type="match status" value="1"/>
</dbReference>
<evidence type="ECO:0000256" key="2">
    <source>
        <dbReference type="ARBA" id="ARBA00022801"/>
    </source>
</evidence>
<dbReference type="Proteomes" id="UP001305815">
    <property type="component" value="Chromosome"/>
</dbReference>
<evidence type="ECO:0000313" key="5">
    <source>
        <dbReference type="EMBL" id="BDZ78685.1"/>
    </source>
</evidence>
<dbReference type="RefSeq" id="WP_316265755.1">
    <property type="nucleotide sequence ID" value="NZ_AP027742.1"/>
</dbReference>
<evidence type="ECO:0000313" key="6">
    <source>
        <dbReference type="Proteomes" id="UP001305815"/>
    </source>
</evidence>
<keyword evidence="3" id="KW-0067">ATP-binding</keyword>
<dbReference type="NCBIfam" id="TIGR00370">
    <property type="entry name" value="5-oxoprolinase subunit PxpB"/>
    <property type="match status" value="1"/>
</dbReference>
<dbReference type="PANTHER" id="PTHR34698">
    <property type="entry name" value="5-OXOPROLINASE SUBUNIT B"/>
    <property type="match status" value="1"/>
</dbReference>
<name>A0ABN6Z6E7_9FIRM</name>
<dbReference type="Gene3D" id="3.30.1360.40">
    <property type="match status" value="1"/>
</dbReference>
<evidence type="ECO:0000259" key="4">
    <source>
        <dbReference type="SMART" id="SM00796"/>
    </source>
</evidence>
<dbReference type="Gene3D" id="2.40.100.10">
    <property type="entry name" value="Cyclophilin-like"/>
    <property type="match status" value="1"/>
</dbReference>
<keyword evidence="2 5" id="KW-0378">Hydrolase</keyword>
<dbReference type="InterPro" id="IPR003833">
    <property type="entry name" value="CT_C_D"/>
</dbReference>
<organism evidence="5 6">
    <name type="scientific">Claveliimonas bilis</name>
    <dbReference type="NCBI Taxonomy" id="3028070"/>
    <lineage>
        <taxon>Bacteria</taxon>
        <taxon>Bacillati</taxon>
        <taxon>Bacillota</taxon>
        <taxon>Clostridia</taxon>
        <taxon>Lachnospirales</taxon>
        <taxon>Lachnospiraceae</taxon>
        <taxon>Claveliimonas</taxon>
    </lineage>
</organism>
<evidence type="ECO:0000256" key="1">
    <source>
        <dbReference type="ARBA" id="ARBA00022741"/>
    </source>
</evidence>
<reference evidence="6" key="1">
    <citation type="journal article" date="2023" name="Int. J. Syst. Evol. Microbiol.">
        <title>Claveliimonas bilis gen. nov., sp. nov., deoxycholic acid-producing bacteria isolated from human faeces, and reclassification of Sellimonas monacensis Zenner et al. 2021 as Claveliimonas monacensis comb. nov.</title>
        <authorList>
            <person name="Hisatomi A."/>
            <person name="Kastawa N.W.E.P.G."/>
            <person name="Song I."/>
            <person name="Ohkuma M."/>
            <person name="Fukiya S."/>
            <person name="Sakamoto M."/>
        </authorList>
    </citation>
    <scope>NUCLEOTIDE SEQUENCE [LARGE SCALE GENOMIC DNA]</scope>
    <source>
        <strain evidence="6">12BBH14</strain>
    </source>
</reference>
<protein>
    <submittedName>
        <fullName evidence="5">Allophanate hydrolase</fullName>
    </submittedName>
</protein>
<dbReference type="SUPFAM" id="SSF50891">
    <property type="entry name" value="Cyclophilin-like"/>
    <property type="match status" value="1"/>
</dbReference>
<accession>A0ABN6Z6E7</accession>
<dbReference type="InterPro" id="IPR029000">
    <property type="entry name" value="Cyclophilin-like_dom_sf"/>
</dbReference>
<keyword evidence="6" id="KW-1185">Reference proteome</keyword>
<evidence type="ECO:0000256" key="3">
    <source>
        <dbReference type="ARBA" id="ARBA00022840"/>
    </source>
</evidence>
<dbReference type="InterPro" id="IPR010016">
    <property type="entry name" value="PxpB"/>
</dbReference>
<proteinExistence type="predicted"/>
<feature type="domain" description="Carboxyltransferase" evidence="4">
    <location>
        <begin position="4"/>
        <end position="205"/>
    </location>
</feature>
<gene>
    <name evidence="5" type="ORF">Lac1_28680</name>
</gene>
<dbReference type="SUPFAM" id="SSF160467">
    <property type="entry name" value="PH0987 N-terminal domain-like"/>
    <property type="match status" value="1"/>
</dbReference>
<dbReference type="GO" id="GO:0016787">
    <property type="term" value="F:hydrolase activity"/>
    <property type="evidence" value="ECO:0007669"/>
    <property type="project" value="UniProtKB-KW"/>
</dbReference>
<sequence>MGEVKFMPSGDRAMVVEFGNAIDTRINDQVHTLARRIEEEQIPGIVELVPTFRSLMVYYDPFLTSYAKLKAVLENSGEIGAGSAKEKKRILKIPCCYGARFGQDLADMEAYTGLDRDEIIAIHSSVDYKIYMMGFLPGFVYLGGLDKRIEIPRLKTPRVKIQPGAVGIGGNQTGVYPLASPGGWRLMGGTPVDFYDPDREEPILCKAGEFIRFIPITIDDYYDIRRMIVNGTYQVEVLEEDA</sequence>
<keyword evidence="1" id="KW-0547">Nucleotide-binding</keyword>